<dbReference type="AlphaFoldDB" id="A0A915L333"/>
<evidence type="ECO:0000259" key="2">
    <source>
        <dbReference type="Pfam" id="PF23003"/>
    </source>
</evidence>
<proteinExistence type="predicted"/>
<dbReference type="InterPro" id="IPR055119">
    <property type="entry name" value="Mig18_Fn1"/>
</dbReference>
<reference evidence="4" key="1">
    <citation type="submission" date="2022-11" db="UniProtKB">
        <authorList>
            <consortium name="WormBaseParasite"/>
        </authorList>
    </citation>
    <scope>IDENTIFICATION</scope>
</reference>
<name>A0A915L333_ROMCU</name>
<organism evidence="3 4">
    <name type="scientific">Romanomermis culicivorax</name>
    <name type="common">Nematode worm</name>
    <dbReference type="NCBI Taxonomy" id="13658"/>
    <lineage>
        <taxon>Eukaryota</taxon>
        <taxon>Metazoa</taxon>
        <taxon>Ecdysozoa</taxon>
        <taxon>Nematoda</taxon>
        <taxon>Enoplea</taxon>
        <taxon>Dorylaimia</taxon>
        <taxon>Mermithida</taxon>
        <taxon>Mermithoidea</taxon>
        <taxon>Mermithidae</taxon>
        <taxon>Romanomermis</taxon>
    </lineage>
</organism>
<dbReference type="Pfam" id="PF23003">
    <property type="entry name" value="Fn1_2"/>
    <property type="match status" value="1"/>
</dbReference>
<evidence type="ECO:0000313" key="3">
    <source>
        <dbReference type="Proteomes" id="UP000887565"/>
    </source>
</evidence>
<dbReference type="WBParaSite" id="nRc.2.0.1.t44174-RA">
    <property type="protein sequence ID" value="nRc.2.0.1.t44174-RA"/>
    <property type="gene ID" value="nRc.2.0.1.g44174"/>
</dbReference>
<keyword evidence="1" id="KW-0732">Signal</keyword>
<protein>
    <recommendedName>
        <fullName evidence="2">Abnormal cell migration protein 18-like fibronectin type I domain-containing protein</fullName>
    </recommendedName>
</protein>
<keyword evidence="3" id="KW-1185">Reference proteome</keyword>
<feature type="domain" description="Abnormal cell migration protein 18-like fibronectin type I" evidence="2">
    <location>
        <begin position="117"/>
        <end position="193"/>
    </location>
</feature>
<accession>A0A915L333</accession>
<feature type="chain" id="PRO_5037725522" description="Abnormal cell migration protein 18-like fibronectin type I domain-containing protein" evidence="1">
    <location>
        <begin position="20"/>
        <end position="201"/>
    </location>
</feature>
<evidence type="ECO:0000313" key="4">
    <source>
        <dbReference type="WBParaSite" id="nRc.2.0.1.t44174-RA"/>
    </source>
</evidence>
<evidence type="ECO:0000256" key="1">
    <source>
        <dbReference type="SAM" id="SignalP"/>
    </source>
</evidence>
<sequence>MYHFGFILLLSCLWSSILSLFFKRELDDIVPPNDDGSLWLNTVFKNHKKSDMDFQIQRHPNGNVVPMFHSTCTESVERTMGPIVFTCTNGREQISHCLSADSYGNKIRIKIVRLQPVACIHDGQIYQPGSRFTDRATQTHAFFYVCERTTSPNGGGVHVRSGGCVDDNGEFLTGGYFNWQGRRMMCQTNSDGSIIAQSARR</sequence>
<dbReference type="Proteomes" id="UP000887565">
    <property type="component" value="Unplaced"/>
</dbReference>
<feature type="signal peptide" evidence="1">
    <location>
        <begin position="1"/>
        <end position="19"/>
    </location>
</feature>